<name>A0ABW0N589_9ACTN</name>
<protein>
    <submittedName>
        <fullName evidence="1">Iron-containing redox enzyme family protein</fullName>
        <ecNumber evidence="1">1.-.-.-</ecNumber>
    </submittedName>
</protein>
<keyword evidence="1" id="KW-0560">Oxidoreductase</keyword>
<dbReference type="EC" id="1.-.-.-" evidence="1"/>
<gene>
    <name evidence="1" type="ORF">ACFPKY_22240</name>
</gene>
<dbReference type="Pfam" id="PF14518">
    <property type="entry name" value="Haem_oxygenas_2"/>
    <property type="match status" value="1"/>
</dbReference>
<comment type="caution">
    <text evidence="1">The sequence shown here is derived from an EMBL/GenBank/DDBJ whole genome shotgun (WGS) entry which is preliminary data.</text>
</comment>
<dbReference type="InterPro" id="IPR016084">
    <property type="entry name" value="Haem_Oase-like_multi-hlx"/>
</dbReference>
<reference evidence="2" key="1">
    <citation type="journal article" date="2019" name="Int. J. Syst. Evol. Microbiol.">
        <title>The Global Catalogue of Microorganisms (GCM) 10K type strain sequencing project: providing services to taxonomists for standard genome sequencing and annotation.</title>
        <authorList>
            <consortium name="The Broad Institute Genomics Platform"/>
            <consortium name="The Broad Institute Genome Sequencing Center for Infectious Disease"/>
            <person name="Wu L."/>
            <person name="Ma J."/>
        </authorList>
    </citation>
    <scope>NUCLEOTIDE SEQUENCE [LARGE SCALE GENOMIC DNA]</scope>
    <source>
        <strain evidence="2">KACC 13778</strain>
    </source>
</reference>
<evidence type="ECO:0000313" key="1">
    <source>
        <dbReference type="EMBL" id="MFC5495841.1"/>
    </source>
</evidence>
<keyword evidence="2" id="KW-1185">Reference proteome</keyword>
<evidence type="ECO:0000313" key="2">
    <source>
        <dbReference type="Proteomes" id="UP001595956"/>
    </source>
</evidence>
<dbReference type="EMBL" id="JBHSMD010000011">
    <property type="protein sequence ID" value="MFC5495841.1"/>
    <property type="molecule type" value="Genomic_DNA"/>
</dbReference>
<organism evidence="1 2">
    <name type="scientific">Nocardioides caricicola</name>
    <dbReference type="NCBI Taxonomy" id="634770"/>
    <lineage>
        <taxon>Bacteria</taxon>
        <taxon>Bacillati</taxon>
        <taxon>Actinomycetota</taxon>
        <taxon>Actinomycetes</taxon>
        <taxon>Propionibacteriales</taxon>
        <taxon>Nocardioidaceae</taxon>
        <taxon>Nocardioides</taxon>
    </lineage>
</organism>
<dbReference type="SMART" id="SM01236">
    <property type="entry name" value="Haem_oxygenase_2"/>
    <property type="match status" value="1"/>
</dbReference>
<proteinExistence type="predicted"/>
<sequence length="318" mass="35866">MRSTTLPRPRGELTEHLFTALRSASDFRGLAAKATGEDAALALWILHELHYRGLTDVDDALEWDPQLLRLRRQLEADLEDRLRSRFHAPQGVSFVDDALDWIDEQDGPSLARHVHRHASRDQVLDLLAVRSIYHLKESDPVAWLVPRLGVRAKAALMELQYDEYGGGDPNRLHHHLFEAGMEASGLEPSYDAHLDAVPLEALEQNNTLSLFGLHRRLRGAALGHLAAFEATSSLPSRRMAEGLRRLDFPDEMVEYYSEHVEADAVHEQLAVRTICAGLLAEEPELETEVWFGAFTCLDLESRFAHAMFARWGVEEKAA</sequence>
<dbReference type="GO" id="GO:0016491">
    <property type="term" value="F:oxidoreductase activity"/>
    <property type="evidence" value="ECO:0007669"/>
    <property type="project" value="UniProtKB-KW"/>
</dbReference>
<dbReference type="Proteomes" id="UP001595956">
    <property type="component" value="Unassembled WGS sequence"/>
</dbReference>
<dbReference type="RefSeq" id="WP_345182467.1">
    <property type="nucleotide sequence ID" value="NZ_BAABFQ010000010.1"/>
</dbReference>
<accession>A0ABW0N589</accession>
<dbReference type="Gene3D" id="1.20.910.10">
    <property type="entry name" value="Heme oxygenase-like"/>
    <property type="match status" value="1"/>
</dbReference>
<dbReference type="SUPFAM" id="SSF48613">
    <property type="entry name" value="Heme oxygenase-like"/>
    <property type="match status" value="1"/>
</dbReference>